<feature type="compositionally biased region" description="Acidic residues" evidence="1">
    <location>
        <begin position="151"/>
        <end position="184"/>
    </location>
</feature>
<dbReference type="GeneID" id="54559352"/>
<feature type="signal peptide" evidence="2">
    <location>
        <begin position="1"/>
        <end position="17"/>
    </location>
</feature>
<name>A0A6A6CL16_ZASCE</name>
<sequence length="416" mass="46760">MPRYLLAAAGLASVAMAIPVTTFKTVTTTIEVTETATPMATVVERPEIASALVSKTHIVDNVSKFRKYQVPRNNMVSAIMEPVKTAAPTDVDETNDEDDETDDEDDGSVVDLLHNKTMMLDLANRMPNSTQKELFLDSLMNSTVFTNETASPEDAETVDEGDETDEEDDKADEENDEADEEDDQSFIDLMHNKTMWLNMVNNMTNSTQKDLFLNSLMNSTVFNNETTSPSPSLSDEIVFVLANKFVANEAQSHGITVNESDWRVKRQLVYDSHNLTDAQAKPTFDKLTVMLEDYTKLRETEVAMYEAYAKLADTAELEEGHGFGNQNPDPLLSTAEGRQLRIKLADQRVEMSKLIAKLQRGAGVEEAEIQKMMEDVMESNEFYLGKNEEQVKHDLEELEKQQTQEQIEALPEGDWE</sequence>
<feature type="region of interest" description="Disordered" evidence="1">
    <location>
        <begin position="146"/>
        <end position="184"/>
    </location>
</feature>
<dbReference type="Proteomes" id="UP000799537">
    <property type="component" value="Unassembled WGS sequence"/>
</dbReference>
<evidence type="ECO:0000313" key="4">
    <source>
        <dbReference type="Proteomes" id="UP000799537"/>
    </source>
</evidence>
<feature type="region of interest" description="Disordered" evidence="1">
    <location>
        <begin position="81"/>
        <end position="108"/>
    </location>
</feature>
<dbReference type="RefSeq" id="XP_033668630.1">
    <property type="nucleotide sequence ID" value="XM_033806080.1"/>
</dbReference>
<evidence type="ECO:0000256" key="1">
    <source>
        <dbReference type="SAM" id="MobiDB-lite"/>
    </source>
</evidence>
<keyword evidence="4" id="KW-1185">Reference proteome</keyword>
<evidence type="ECO:0000313" key="3">
    <source>
        <dbReference type="EMBL" id="KAF2167741.1"/>
    </source>
</evidence>
<evidence type="ECO:0000256" key="2">
    <source>
        <dbReference type="SAM" id="SignalP"/>
    </source>
</evidence>
<protein>
    <submittedName>
        <fullName evidence="3">Uncharacterized protein</fullName>
    </submittedName>
</protein>
<feature type="chain" id="PRO_5025480596" evidence="2">
    <location>
        <begin position="18"/>
        <end position="416"/>
    </location>
</feature>
<dbReference type="AlphaFoldDB" id="A0A6A6CL16"/>
<dbReference type="EMBL" id="ML993592">
    <property type="protein sequence ID" value="KAF2167741.1"/>
    <property type="molecule type" value="Genomic_DNA"/>
</dbReference>
<feature type="compositionally biased region" description="Acidic residues" evidence="1">
    <location>
        <begin position="90"/>
        <end position="108"/>
    </location>
</feature>
<gene>
    <name evidence="3" type="ORF">M409DRAFT_21892</name>
</gene>
<reference evidence="3" key="1">
    <citation type="journal article" date="2020" name="Stud. Mycol.">
        <title>101 Dothideomycetes genomes: a test case for predicting lifestyles and emergence of pathogens.</title>
        <authorList>
            <person name="Haridas S."/>
            <person name="Albert R."/>
            <person name="Binder M."/>
            <person name="Bloem J."/>
            <person name="Labutti K."/>
            <person name="Salamov A."/>
            <person name="Andreopoulos B."/>
            <person name="Baker S."/>
            <person name="Barry K."/>
            <person name="Bills G."/>
            <person name="Bluhm B."/>
            <person name="Cannon C."/>
            <person name="Castanera R."/>
            <person name="Culley D."/>
            <person name="Daum C."/>
            <person name="Ezra D."/>
            <person name="Gonzalez J."/>
            <person name="Henrissat B."/>
            <person name="Kuo A."/>
            <person name="Liang C."/>
            <person name="Lipzen A."/>
            <person name="Lutzoni F."/>
            <person name="Magnuson J."/>
            <person name="Mondo S."/>
            <person name="Nolan M."/>
            <person name="Ohm R."/>
            <person name="Pangilinan J."/>
            <person name="Park H.-J."/>
            <person name="Ramirez L."/>
            <person name="Alfaro M."/>
            <person name="Sun H."/>
            <person name="Tritt A."/>
            <person name="Yoshinaga Y."/>
            <person name="Zwiers L.-H."/>
            <person name="Turgeon B."/>
            <person name="Goodwin S."/>
            <person name="Spatafora J."/>
            <person name="Crous P."/>
            <person name="Grigoriev I."/>
        </authorList>
    </citation>
    <scope>NUCLEOTIDE SEQUENCE</scope>
    <source>
        <strain evidence="3">ATCC 36951</strain>
    </source>
</reference>
<organism evidence="3 4">
    <name type="scientific">Zasmidium cellare ATCC 36951</name>
    <dbReference type="NCBI Taxonomy" id="1080233"/>
    <lineage>
        <taxon>Eukaryota</taxon>
        <taxon>Fungi</taxon>
        <taxon>Dikarya</taxon>
        <taxon>Ascomycota</taxon>
        <taxon>Pezizomycotina</taxon>
        <taxon>Dothideomycetes</taxon>
        <taxon>Dothideomycetidae</taxon>
        <taxon>Mycosphaerellales</taxon>
        <taxon>Mycosphaerellaceae</taxon>
        <taxon>Zasmidium</taxon>
    </lineage>
</organism>
<accession>A0A6A6CL16</accession>
<proteinExistence type="predicted"/>
<keyword evidence="2" id="KW-0732">Signal</keyword>